<feature type="chain" id="PRO_5012530264" description="Argininosuccinate lyase" evidence="1">
    <location>
        <begin position="21"/>
        <end position="59"/>
    </location>
</feature>
<gene>
    <name evidence="2" type="ORF">ROA7745_04450</name>
</gene>
<sequence>MRILTFLLAFGALASCGADGEPIRPSMTTTVGVGSSGTHVSTRASASRGNWTVGVGLGL</sequence>
<dbReference type="RefSeq" id="WP_085802475.1">
    <property type="nucleotide sequence ID" value="NZ_FWXB01000030.1"/>
</dbReference>
<dbReference type="AlphaFoldDB" id="A0A1X7BY94"/>
<keyword evidence="1" id="KW-0732">Signal</keyword>
<proteinExistence type="predicted"/>
<feature type="signal peptide" evidence="1">
    <location>
        <begin position="1"/>
        <end position="20"/>
    </location>
</feature>
<keyword evidence="3" id="KW-1185">Reference proteome</keyword>
<dbReference type="EMBL" id="FWXB01000030">
    <property type="protein sequence ID" value="SMC14581.1"/>
    <property type="molecule type" value="Genomic_DNA"/>
</dbReference>
<reference evidence="2 3" key="1">
    <citation type="submission" date="2017-03" db="EMBL/GenBank/DDBJ databases">
        <authorList>
            <person name="Afonso C.L."/>
            <person name="Miller P.J."/>
            <person name="Scott M.A."/>
            <person name="Spackman E."/>
            <person name="Goraichik I."/>
            <person name="Dimitrov K.M."/>
            <person name="Suarez D.L."/>
            <person name="Swayne D.E."/>
        </authorList>
    </citation>
    <scope>NUCLEOTIDE SEQUENCE [LARGE SCALE GENOMIC DNA]</scope>
    <source>
        <strain evidence="2 3">CECT 7745</strain>
    </source>
</reference>
<organism evidence="2 3">
    <name type="scientific">Roseovarius aestuarii</name>
    <dbReference type="NCBI Taxonomy" id="475083"/>
    <lineage>
        <taxon>Bacteria</taxon>
        <taxon>Pseudomonadati</taxon>
        <taxon>Pseudomonadota</taxon>
        <taxon>Alphaproteobacteria</taxon>
        <taxon>Rhodobacterales</taxon>
        <taxon>Roseobacteraceae</taxon>
        <taxon>Roseovarius</taxon>
    </lineage>
</organism>
<name>A0A1X7BY94_9RHOB</name>
<evidence type="ECO:0000313" key="2">
    <source>
        <dbReference type="EMBL" id="SMC14581.1"/>
    </source>
</evidence>
<accession>A0A1X7BY94</accession>
<protein>
    <recommendedName>
        <fullName evidence="4">Argininosuccinate lyase</fullName>
    </recommendedName>
</protein>
<dbReference type="Proteomes" id="UP000193224">
    <property type="component" value="Unassembled WGS sequence"/>
</dbReference>
<evidence type="ECO:0000256" key="1">
    <source>
        <dbReference type="SAM" id="SignalP"/>
    </source>
</evidence>
<evidence type="ECO:0008006" key="4">
    <source>
        <dbReference type="Google" id="ProtNLM"/>
    </source>
</evidence>
<dbReference type="PROSITE" id="PS51257">
    <property type="entry name" value="PROKAR_LIPOPROTEIN"/>
    <property type="match status" value="1"/>
</dbReference>
<evidence type="ECO:0000313" key="3">
    <source>
        <dbReference type="Proteomes" id="UP000193224"/>
    </source>
</evidence>